<dbReference type="GO" id="GO:0070038">
    <property type="term" value="F:rRNA (pseudouridine-N3-)-methyltransferase activity"/>
    <property type="evidence" value="ECO:0007669"/>
    <property type="project" value="UniProtKB-UniRule"/>
</dbReference>
<dbReference type="AlphaFoldDB" id="A0A2U3D9J4"/>
<comment type="catalytic activity">
    <reaction evidence="6">
        <text>pseudouridine(1915) in 23S rRNA + S-adenosyl-L-methionine = N(3)-methylpseudouridine(1915) in 23S rRNA + S-adenosyl-L-homocysteine + H(+)</text>
        <dbReference type="Rhea" id="RHEA:42752"/>
        <dbReference type="Rhea" id="RHEA-COMP:10221"/>
        <dbReference type="Rhea" id="RHEA-COMP:10222"/>
        <dbReference type="ChEBI" id="CHEBI:15378"/>
        <dbReference type="ChEBI" id="CHEBI:57856"/>
        <dbReference type="ChEBI" id="CHEBI:59789"/>
        <dbReference type="ChEBI" id="CHEBI:65314"/>
        <dbReference type="ChEBI" id="CHEBI:74486"/>
        <dbReference type="EC" id="2.1.1.177"/>
    </reaction>
</comment>
<accession>A0A2U3D9J4</accession>
<keyword evidence="8" id="KW-1185">Reference proteome</keyword>
<dbReference type="Pfam" id="PF02590">
    <property type="entry name" value="SPOUT_MTase"/>
    <property type="match status" value="1"/>
</dbReference>
<comment type="caution">
    <text evidence="7">The sequence shown here is derived from an EMBL/GenBank/DDBJ whole genome shotgun (WGS) entry which is preliminary data.</text>
</comment>
<protein>
    <recommendedName>
        <fullName evidence="6">Ribosomal RNA large subunit methyltransferase H</fullName>
        <ecNumber evidence="6">2.1.1.177</ecNumber>
    </recommendedName>
    <alternativeName>
        <fullName evidence="6">23S rRNA (pseudouridine1915-N3)-methyltransferase</fullName>
    </alternativeName>
    <alternativeName>
        <fullName evidence="6">23S rRNA m3Psi1915 methyltransferase</fullName>
    </alternativeName>
    <alternativeName>
        <fullName evidence="6">rRNA (pseudouridine-N3-)-methyltransferase RlmH</fullName>
    </alternativeName>
</protein>
<gene>
    <name evidence="6" type="primary">rlmH</name>
    <name evidence="7" type="ORF">BM613_05840</name>
</gene>
<dbReference type="NCBIfam" id="NF000985">
    <property type="entry name" value="PRK00103.1-3"/>
    <property type="match status" value="1"/>
</dbReference>
<dbReference type="EMBL" id="MPDK01000007">
    <property type="protein sequence ID" value="PWI57933.1"/>
    <property type="molecule type" value="Genomic_DNA"/>
</dbReference>
<dbReference type="InterPro" id="IPR003742">
    <property type="entry name" value="RlmH-like"/>
</dbReference>
<comment type="subcellular location">
    <subcellularLocation>
        <location evidence="6">Cytoplasm</location>
    </subcellularLocation>
</comment>
<comment type="similarity">
    <text evidence="5 6">Belongs to the RNA methyltransferase RlmH family.</text>
</comment>
<dbReference type="PANTHER" id="PTHR33603">
    <property type="entry name" value="METHYLTRANSFERASE"/>
    <property type="match status" value="1"/>
</dbReference>
<reference evidence="7 8" key="1">
    <citation type="submission" date="2016-11" db="EMBL/GenBank/DDBJ databases">
        <title>Comparative genomics of Acidibacillus ferroxidans species.</title>
        <authorList>
            <person name="Oliveira G."/>
            <person name="Nunes G."/>
            <person name="Oliveira R."/>
            <person name="Araujo F."/>
            <person name="Salim A."/>
            <person name="Scholte L."/>
            <person name="Morais D."/>
            <person name="Nancucheo I."/>
            <person name="Johnson D.B."/>
            <person name="Grail B."/>
            <person name="Bittencourt J."/>
            <person name="Valadares R."/>
        </authorList>
    </citation>
    <scope>NUCLEOTIDE SEQUENCE [LARGE SCALE GENOMIC DNA]</scope>
    <source>
        <strain evidence="7 8">Y002</strain>
    </source>
</reference>
<comment type="function">
    <text evidence="6">Specifically methylates the pseudouridine at position 1915 (m3Psi1915) in 23S rRNA.</text>
</comment>
<keyword evidence="1 6" id="KW-0698">rRNA processing</keyword>
<organism evidence="7 8">
    <name type="scientific">Sulfoacidibacillus thermotolerans</name>
    <name type="common">Acidibacillus sulfuroxidans</name>
    <dbReference type="NCBI Taxonomy" id="1765684"/>
    <lineage>
        <taxon>Bacteria</taxon>
        <taxon>Bacillati</taxon>
        <taxon>Bacillota</taxon>
        <taxon>Bacilli</taxon>
        <taxon>Bacillales</taxon>
        <taxon>Alicyclobacillaceae</taxon>
        <taxon>Sulfoacidibacillus</taxon>
    </lineage>
</organism>
<keyword evidence="6" id="KW-0963">Cytoplasm</keyword>
<dbReference type="GO" id="GO:0005737">
    <property type="term" value="C:cytoplasm"/>
    <property type="evidence" value="ECO:0007669"/>
    <property type="project" value="UniProtKB-SubCell"/>
</dbReference>
<evidence type="ECO:0000313" key="7">
    <source>
        <dbReference type="EMBL" id="PWI57933.1"/>
    </source>
</evidence>
<evidence type="ECO:0000313" key="8">
    <source>
        <dbReference type="Proteomes" id="UP000245380"/>
    </source>
</evidence>
<comment type="subunit">
    <text evidence="6">Homodimer.</text>
</comment>
<name>A0A2U3D9J4_SULT2</name>
<keyword evidence="2 6" id="KW-0489">Methyltransferase</keyword>
<dbReference type="Gene3D" id="3.40.1280.10">
    <property type="match status" value="1"/>
</dbReference>
<sequence length="154" mass="17565">MQITVIAVGKLKEKYWKEAQAEYLKRLLPYASLSVLEVEDEADEGDPARIKKQEGARITAKLKERDFVIALEIQGVSCTSLQFAKKLQESFAQGFSRYVFVIGGSQGLDDAIVQRSHWRFSMSPLTFPHQMARIILLEQLYRGFRIVTGAPYHK</sequence>
<dbReference type="InterPro" id="IPR029026">
    <property type="entry name" value="tRNA_m1G_MTases_N"/>
</dbReference>
<dbReference type="Proteomes" id="UP000245380">
    <property type="component" value="Unassembled WGS sequence"/>
</dbReference>
<keyword evidence="3 6" id="KW-0808">Transferase</keyword>
<evidence type="ECO:0000256" key="6">
    <source>
        <dbReference type="HAMAP-Rule" id="MF_00658"/>
    </source>
</evidence>
<evidence type="ECO:0000256" key="1">
    <source>
        <dbReference type="ARBA" id="ARBA00022552"/>
    </source>
</evidence>
<dbReference type="OrthoDB" id="9806643at2"/>
<evidence type="ECO:0000256" key="2">
    <source>
        <dbReference type="ARBA" id="ARBA00022603"/>
    </source>
</evidence>
<evidence type="ECO:0000256" key="5">
    <source>
        <dbReference type="ARBA" id="ARBA00038303"/>
    </source>
</evidence>
<dbReference type="RefSeq" id="WP_109430238.1">
    <property type="nucleotide sequence ID" value="NZ_MPDK01000007.1"/>
</dbReference>
<dbReference type="HAMAP" id="MF_00658">
    <property type="entry name" value="23SrRNA_methyltr_H"/>
    <property type="match status" value="1"/>
</dbReference>
<dbReference type="PANTHER" id="PTHR33603:SF1">
    <property type="entry name" value="RIBOSOMAL RNA LARGE SUBUNIT METHYLTRANSFERASE H"/>
    <property type="match status" value="1"/>
</dbReference>
<feature type="binding site" evidence="6">
    <location>
        <position position="71"/>
    </location>
    <ligand>
        <name>S-adenosyl-L-methionine</name>
        <dbReference type="ChEBI" id="CHEBI:59789"/>
    </ligand>
</feature>
<dbReference type="CDD" id="cd18081">
    <property type="entry name" value="RlmH-like"/>
    <property type="match status" value="1"/>
</dbReference>
<evidence type="ECO:0000256" key="3">
    <source>
        <dbReference type="ARBA" id="ARBA00022679"/>
    </source>
</evidence>
<dbReference type="EC" id="2.1.1.177" evidence="6"/>
<dbReference type="InterPro" id="IPR029028">
    <property type="entry name" value="Alpha/beta_knot_MTases"/>
</dbReference>
<dbReference type="SUPFAM" id="SSF75217">
    <property type="entry name" value="alpha/beta knot"/>
    <property type="match status" value="1"/>
</dbReference>
<feature type="binding site" evidence="6">
    <location>
        <begin position="122"/>
        <end position="127"/>
    </location>
    <ligand>
        <name>S-adenosyl-L-methionine</name>
        <dbReference type="ChEBI" id="CHEBI:59789"/>
    </ligand>
</feature>
<keyword evidence="4 6" id="KW-0949">S-adenosyl-L-methionine</keyword>
<proteinExistence type="inferred from homology"/>
<feature type="binding site" evidence="6">
    <location>
        <position position="103"/>
    </location>
    <ligand>
        <name>S-adenosyl-L-methionine</name>
        <dbReference type="ChEBI" id="CHEBI:59789"/>
    </ligand>
</feature>
<dbReference type="PIRSF" id="PIRSF004505">
    <property type="entry name" value="MT_bac"/>
    <property type="match status" value="1"/>
</dbReference>
<evidence type="ECO:0000256" key="4">
    <source>
        <dbReference type="ARBA" id="ARBA00022691"/>
    </source>
</evidence>